<dbReference type="SUPFAM" id="SSF50475">
    <property type="entry name" value="FMN-binding split barrel"/>
    <property type="match status" value="1"/>
</dbReference>
<accession>A0ABT8T1F1</accession>
<proteinExistence type="predicted"/>
<name>A0ABT8T1F1_9HYPH</name>
<reference evidence="2" key="2">
    <citation type="submission" date="2023-07" db="EMBL/GenBank/DDBJ databases">
        <authorList>
            <person name="Sun H."/>
        </authorList>
    </citation>
    <scope>NUCLEOTIDE SEQUENCE</scope>
    <source>
        <strain evidence="2">05753</strain>
    </source>
</reference>
<dbReference type="EMBL" id="JAUKWQ010000009">
    <property type="protein sequence ID" value="MDO1584579.1"/>
    <property type="molecule type" value="Genomic_DNA"/>
</dbReference>
<evidence type="ECO:0000259" key="1">
    <source>
        <dbReference type="Pfam" id="PF01243"/>
    </source>
</evidence>
<dbReference type="PANTHER" id="PTHR42815:SF2">
    <property type="entry name" value="FAD-BINDING, PUTATIVE (AFU_ORTHOLOGUE AFUA_6G07600)-RELATED"/>
    <property type="match status" value="1"/>
</dbReference>
<comment type="caution">
    <text evidence="2">The sequence shown here is derived from an EMBL/GenBank/DDBJ whole genome shotgun (WGS) entry which is preliminary data.</text>
</comment>
<dbReference type="InterPro" id="IPR012349">
    <property type="entry name" value="Split_barrel_FMN-bd"/>
</dbReference>
<dbReference type="NCBIfam" id="TIGR04025">
    <property type="entry name" value="PPOX_FMN_DR2398"/>
    <property type="match status" value="1"/>
</dbReference>
<dbReference type="Pfam" id="PF01243">
    <property type="entry name" value="PNPOx_N"/>
    <property type="match status" value="1"/>
</dbReference>
<dbReference type="RefSeq" id="WP_302078823.1">
    <property type="nucleotide sequence ID" value="NZ_JAUKWQ010000009.1"/>
</dbReference>
<evidence type="ECO:0000313" key="2">
    <source>
        <dbReference type="EMBL" id="MDO1584579.1"/>
    </source>
</evidence>
<dbReference type="Gene3D" id="2.30.110.10">
    <property type="entry name" value="Electron Transport, Fmn-binding Protein, Chain A"/>
    <property type="match status" value="1"/>
</dbReference>
<gene>
    <name evidence="2" type="ORF">Q2T52_21030</name>
</gene>
<sequence length="203" mass="22452">MTILTHVEQLEAIYGTSPSEAAIAKVTSRLTPEYRQMIEASPFVALATVAAEGLDCSPRGDLGGVVRIEDDKTVALPDWRGNNRIDSLRNIVRDPRVALMFLIPGSSSVMRINGRAVVSVDPDLLNSFEMDGKHPRTVAVVTIDEVYFQCARAVMRAELWNPDRFLEPAQLPTPGMMLKSAKADFDQVTYDKEWAARAAATMW</sequence>
<evidence type="ECO:0000313" key="3">
    <source>
        <dbReference type="Proteomes" id="UP001169006"/>
    </source>
</evidence>
<keyword evidence="3" id="KW-1185">Reference proteome</keyword>
<dbReference type="InterPro" id="IPR011576">
    <property type="entry name" value="Pyridox_Oxase_N"/>
</dbReference>
<feature type="domain" description="Pyridoxamine 5'-phosphate oxidase N-terminal" evidence="1">
    <location>
        <begin position="30"/>
        <end position="150"/>
    </location>
</feature>
<organism evidence="2 3">
    <name type="scientific">Rhizobium oryzicola</name>
    <dbReference type="NCBI Taxonomy" id="1232668"/>
    <lineage>
        <taxon>Bacteria</taxon>
        <taxon>Pseudomonadati</taxon>
        <taxon>Pseudomonadota</taxon>
        <taxon>Alphaproteobacteria</taxon>
        <taxon>Hyphomicrobiales</taxon>
        <taxon>Rhizobiaceae</taxon>
        <taxon>Rhizobium/Agrobacterium group</taxon>
        <taxon>Rhizobium</taxon>
    </lineage>
</organism>
<protein>
    <submittedName>
        <fullName evidence="2">Pyridoxamine 5'-phosphate oxidase family protein</fullName>
    </submittedName>
</protein>
<dbReference type="Proteomes" id="UP001169006">
    <property type="component" value="Unassembled WGS sequence"/>
</dbReference>
<dbReference type="PANTHER" id="PTHR42815">
    <property type="entry name" value="FAD-BINDING, PUTATIVE (AFU_ORTHOLOGUE AFUA_6G07600)-RELATED"/>
    <property type="match status" value="1"/>
</dbReference>
<dbReference type="InterPro" id="IPR024029">
    <property type="entry name" value="Pyridox_Oxase_FMN-dep"/>
</dbReference>
<reference evidence="2" key="1">
    <citation type="journal article" date="2015" name="Int. J. Syst. Evol. Microbiol.">
        <title>Rhizobium oryzicola sp. nov., potential plant-growth-promoting endophytic bacteria isolated from rice roots.</title>
        <authorList>
            <person name="Zhang X.X."/>
            <person name="Gao J.S."/>
            <person name="Cao Y.H."/>
            <person name="Sheirdil R.A."/>
            <person name="Wang X.C."/>
            <person name="Zhang L."/>
        </authorList>
    </citation>
    <scope>NUCLEOTIDE SEQUENCE</scope>
    <source>
        <strain evidence="2">05753</strain>
    </source>
</reference>